<feature type="compositionally biased region" description="Polar residues" evidence="1">
    <location>
        <begin position="1"/>
        <end position="26"/>
    </location>
</feature>
<feature type="compositionally biased region" description="Low complexity" evidence="1">
    <location>
        <begin position="175"/>
        <end position="188"/>
    </location>
</feature>
<evidence type="ECO:0000313" key="4">
    <source>
        <dbReference type="WBParaSite" id="SCUD_0001859601-mRNA-1"/>
    </source>
</evidence>
<feature type="compositionally biased region" description="Basic residues" evidence="1">
    <location>
        <begin position="189"/>
        <end position="199"/>
    </location>
</feature>
<keyword evidence="3" id="KW-1185">Reference proteome</keyword>
<evidence type="ECO:0000256" key="1">
    <source>
        <dbReference type="SAM" id="MobiDB-lite"/>
    </source>
</evidence>
<accession>A0A183KU53</accession>
<reference evidence="2 3" key="2">
    <citation type="submission" date="2018-11" db="EMBL/GenBank/DDBJ databases">
        <authorList>
            <consortium name="Pathogen Informatics"/>
        </authorList>
    </citation>
    <scope>NUCLEOTIDE SEQUENCE [LARGE SCALE GENOMIC DNA]</scope>
    <source>
        <strain evidence="2">Dakar</strain>
        <strain evidence="3">Dakar, Senegal</strain>
    </source>
</reference>
<feature type="region of interest" description="Disordered" evidence="1">
    <location>
        <begin position="1"/>
        <end position="30"/>
    </location>
</feature>
<dbReference type="AlphaFoldDB" id="A0A183KU53"/>
<evidence type="ECO:0000313" key="2">
    <source>
        <dbReference type="EMBL" id="VDP66291.1"/>
    </source>
</evidence>
<reference evidence="4" key="1">
    <citation type="submission" date="2016-06" db="UniProtKB">
        <authorList>
            <consortium name="WormBaseParasite"/>
        </authorList>
    </citation>
    <scope>IDENTIFICATION</scope>
</reference>
<feature type="compositionally biased region" description="Low complexity" evidence="1">
    <location>
        <begin position="206"/>
        <end position="217"/>
    </location>
</feature>
<dbReference type="WBParaSite" id="SCUD_0001859601-mRNA-1">
    <property type="protein sequence ID" value="SCUD_0001859601-mRNA-1"/>
    <property type="gene ID" value="SCUD_0001859601"/>
</dbReference>
<feature type="region of interest" description="Disordered" evidence="1">
    <location>
        <begin position="167"/>
        <end position="217"/>
    </location>
</feature>
<organism evidence="4">
    <name type="scientific">Schistosoma curassoni</name>
    <dbReference type="NCBI Taxonomy" id="6186"/>
    <lineage>
        <taxon>Eukaryota</taxon>
        <taxon>Metazoa</taxon>
        <taxon>Spiralia</taxon>
        <taxon>Lophotrochozoa</taxon>
        <taxon>Platyhelminthes</taxon>
        <taxon>Trematoda</taxon>
        <taxon>Digenea</taxon>
        <taxon>Strigeidida</taxon>
        <taxon>Schistosomatoidea</taxon>
        <taxon>Schistosomatidae</taxon>
        <taxon>Schistosoma</taxon>
    </lineage>
</organism>
<protein>
    <submittedName>
        <fullName evidence="4">Protein kinase domain-containing protein</fullName>
    </submittedName>
</protein>
<gene>
    <name evidence="2" type="ORF">SCUD_LOCUS18593</name>
</gene>
<dbReference type="EMBL" id="UZAK01041232">
    <property type="protein sequence ID" value="VDP66291.1"/>
    <property type="molecule type" value="Genomic_DNA"/>
</dbReference>
<proteinExistence type="predicted"/>
<sequence>MNSLNKTSHNVSDFSTVSNPDQSVMSNNNNNNNPLTSFICSCSPLCNTGTNNNSNNTFPMSSSSRLVDDVNVLSSSSSSSLMIGHDIIENMSETNYFLDDNIQVAKVAAGLIISKKPPYYHHHQQQHFSGSGYPTRISGLTPASTIFSGVSNMTNTTNSTICGAVTTGNSKQPLPSTVPSFRVSSTTSTRHHPHTHHHRFIFDGPNSSGNQSSSGCSTTAVLPSVPIPSIGTDSGINIHNFMHSSLSSSSSEYNRTQLYPESLLPKRRQDSQQYHNSLLNFISSYYWDLRDSSNCQHKLIQSSKVDSTVVGVTDASNTSDNLCVMTGTIPSDSVELHTCTESSSNPCELNQFTNTSFVYPHFNMSSIEPGQCIYRHRLQQYRVCNCISLLRRSFSANSNIQFIDLSNNDLQIVNFRPSFTLRTMCSLDSSIVSRTKTINDNGLVENTTAATDHNSKLCRTLRSFSTNPHISITSPLCKSFCGGRFQKIHSEDADTNDTHENRFDRNLDLWCRIFICPRHGVQSLHWNFSSDDAQQHISRLNTSRKDSVPQSKKHLKSTFDNQKHSKVSTLPAHFLNTTALPRPLSLVRLTTEKSKYHCRKSSEHNIKNKESKVTNLNFDEDSSVGNSDITSLIIDVTSSHTVS</sequence>
<evidence type="ECO:0000313" key="3">
    <source>
        <dbReference type="Proteomes" id="UP000279833"/>
    </source>
</evidence>
<name>A0A183KU53_9TREM</name>
<dbReference type="Proteomes" id="UP000279833">
    <property type="component" value="Unassembled WGS sequence"/>
</dbReference>